<protein>
    <recommendedName>
        <fullName evidence="8">rRNA adenine N(6)-methyltransferase</fullName>
        <ecNumber evidence="8">2.1.1.-</ecNumber>
    </recommendedName>
</protein>
<dbReference type="InterPro" id="IPR029063">
    <property type="entry name" value="SAM-dependent_MTases_sf"/>
</dbReference>
<dbReference type="Pfam" id="PF00398">
    <property type="entry name" value="RrnaAD"/>
    <property type="match status" value="1"/>
</dbReference>
<dbReference type="GO" id="GO:0005759">
    <property type="term" value="C:mitochondrial matrix"/>
    <property type="evidence" value="ECO:0007669"/>
    <property type="project" value="TreeGrafter"/>
</dbReference>
<keyword evidence="5 7" id="KW-0694">RNA-binding</keyword>
<evidence type="ECO:0000256" key="1">
    <source>
        <dbReference type="ARBA" id="ARBA00004173"/>
    </source>
</evidence>
<dbReference type="OrthoDB" id="16079at2759"/>
<organism evidence="10 11">
    <name type="scientific">Pichia sorbitophila (strain ATCC MYA-4447 / BCRC 22081 / CBS 7064 / NBRC 10061 / NRRL Y-12695)</name>
    <name type="common">Hybrid yeast</name>
    <dbReference type="NCBI Taxonomy" id="559304"/>
    <lineage>
        <taxon>Eukaryota</taxon>
        <taxon>Fungi</taxon>
        <taxon>Dikarya</taxon>
        <taxon>Ascomycota</taxon>
        <taxon>Saccharomycotina</taxon>
        <taxon>Pichiomycetes</taxon>
        <taxon>Debaryomycetaceae</taxon>
        <taxon>Millerozyma</taxon>
    </lineage>
</organism>
<reference evidence="11" key="2">
    <citation type="journal article" date="2012" name="G3 (Bethesda)">
        <title>Pichia sorbitophila, an interspecies yeast hybrid reveals early steps of genome resolution following polyploidization.</title>
        <authorList>
            <person name="Leh Louis V."/>
            <person name="Despons L."/>
            <person name="Friedrich A."/>
            <person name="Martin T."/>
            <person name="Durrens P."/>
            <person name="Casaregola S."/>
            <person name="Neuveglise C."/>
            <person name="Fairhead C."/>
            <person name="Marck C."/>
            <person name="Cruz J.A."/>
            <person name="Straub M.L."/>
            <person name="Kugler V."/>
            <person name="Sacerdot C."/>
            <person name="Uzunov Z."/>
            <person name="Thierry A."/>
            <person name="Weiss S."/>
            <person name="Bleykasten C."/>
            <person name="De Montigny J."/>
            <person name="Jacques N."/>
            <person name="Jung P."/>
            <person name="Lemaire M."/>
            <person name="Mallet S."/>
            <person name="Morel G."/>
            <person name="Richard G.F."/>
            <person name="Sarkar A."/>
            <person name="Savel G."/>
            <person name="Schacherer J."/>
            <person name="Seret M.L."/>
            <person name="Talla E."/>
            <person name="Samson G."/>
            <person name="Jubin C."/>
            <person name="Poulain J."/>
            <person name="Vacherie B."/>
            <person name="Barbe V."/>
            <person name="Pelletier E."/>
            <person name="Sherman D.J."/>
            <person name="Westhof E."/>
            <person name="Weissenbach J."/>
            <person name="Baret P.V."/>
            <person name="Wincker P."/>
            <person name="Gaillardin C."/>
            <person name="Dujon B."/>
            <person name="Souciet J.L."/>
        </authorList>
    </citation>
    <scope>NUCLEOTIDE SEQUENCE [LARGE SCALE GENOMIC DNA]</scope>
    <source>
        <strain evidence="11">ATCC MYA-4447 / BCRC 22081 / CBS 7064 / NBRC 10061 / NRRL Y-12695</strain>
    </source>
</reference>
<dbReference type="GO" id="GO:0003723">
    <property type="term" value="F:RNA binding"/>
    <property type="evidence" value="ECO:0007669"/>
    <property type="project" value="UniProtKB-UniRule"/>
</dbReference>
<comment type="similarity">
    <text evidence="7 8">Belongs to the class I-like SAM-binding methyltransferase superfamily. rRNA adenine N(6)-methyltransferase family.</text>
</comment>
<evidence type="ECO:0000256" key="2">
    <source>
        <dbReference type="ARBA" id="ARBA00022603"/>
    </source>
</evidence>
<dbReference type="PROSITE" id="PS51689">
    <property type="entry name" value="SAM_RNA_A_N6_MT"/>
    <property type="match status" value="1"/>
</dbReference>
<evidence type="ECO:0000256" key="3">
    <source>
        <dbReference type="ARBA" id="ARBA00022679"/>
    </source>
</evidence>
<feature type="binding site" evidence="7">
    <location>
        <position position="153"/>
    </location>
    <ligand>
        <name>S-adenosyl-L-methionine</name>
        <dbReference type="ChEBI" id="CHEBI:59789"/>
    </ligand>
</feature>
<sequence>MKSLRSLNPALLEHFKSVGIPRFTYGFKSIVRASACQSVLDKLDLKEKYADSNKNLTIVDIFSGHGLFSSMINYELKPVKHVIVEHMKGYADIWKSRIQELEKKTGNTENFILYPSDGYNWKSYDDLIKRDKIIEPSFKDRDNVHDELLIVGNLSSGKFGESLLAQWIMCSVYQNWLQKYGRVRMVCIVPEPTAQKFLAGAYHPKRNKSAIKRELFTDTKLIAISESTIPQIAPDGNDYDPNTLVKDQPIVLSRNTLLPAGGPLAVIEIVPKAATGMNIDTVEYILQIFMYKATGKVRDALAQLAPGAETDLGPLLPEALLEKSPRELQAEEFRQLFEVFDKWPFKPPFYDTIDILQEETRNL</sequence>
<name>G8YQZ5_PICSO</name>
<feature type="binding site" evidence="7">
    <location>
        <position position="117"/>
    </location>
    <ligand>
        <name>S-adenosyl-L-methionine</name>
        <dbReference type="ChEBI" id="CHEBI:59789"/>
    </ligand>
</feature>
<dbReference type="PANTHER" id="PTHR11727">
    <property type="entry name" value="DIMETHYLADENOSINE TRANSFERASE"/>
    <property type="match status" value="1"/>
</dbReference>
<feature type="binding site" evidence="7">
    <location>
        <position position="30"/>
    </location>
    <ligand>
        <name>S-adenosyl-L-methionine</name>
        <dbReference type="ChEBI" id="CHEBI:59789"/>
    </ligand>
</feature>
<dbReference type="EMBL" id="FO082056">
    <property type="protein sequence ID" value="CCE79080.1"/>
    <property type="molecule type" value="Genomic_DNA"/>
</dbReference>
<keyword evidence="11" id="KW-1185">Reference proteome</keyword>
<evidence type="ECO:0000313" key="11">
    <source>
        <dbReference type="Proteomes" id="UP000005222"/>
    </source>
</evidence>
<feature type="binding site" evidence="7">
    <location>
        <position position="85"/>
    </location>
    <ligand>
        <name>S-adenosyl-L-methionine</name>
        <dbReference type="ChEBI" id="CHEBI:59789"/>
    </ligand>
</feature>
<keyword evidence="2 7" id="KW-0489">Methyltransferase</keyword>
<evidence type="ECO:0000256" key="6">
    <source>
        <dbReference type="ARBA" id="ARBA00024915"/>
    </source>
</evidence>
<dbReference type="EMBL" id="FO082057">
    <property type="protein sequence ID" value="CCE78494.1"/>
    <property type="molecule type" value="Genomic_DNA"/>
</dbReference>
<evidence type="ECO:0000256" key="4">
    <source>
        <dbReference type="ARBA" id="ARBA00022691"/>
    </source>
</evidence>
<comment type="caution">
    <text evidence="7">Lacks conserved residue(s) required for the propagation of feature annotation.</text>
</comment>
<dbReference type="EC" id="2.1.1.-" evidence="8"/>
<dbReference type="GO" id="GO:0000179">
    <property type="term" value="F:rRNA (adenine-N6,N6-)-dimethyltransferase activity"/>
    <property type="evidence" value="ECO:0007669"/>
    <property type="project" value="UniProtKB-UniRule"/>
</dbReference>
<evidence type="ECO:0000256" key="5">
    <source>
        <dbReference type="ARBA" id="ARBA00022884"/>
    </source>
</evidence>
<dbReference type="Proteomes" id="UP000005222">
    <property type="component" value="Chromosome D"/>
</dbReference>
<dbReference type="InterPro" id="IPR001737">
    <property type="entry name" value="KsgA/Erm"/>
</dbReference>
<evidence type="ECO:0000256" key="8">
    <source>
        <dbReference type="RuleBase" id="RU362106"/>
    </source>
</evidence>
<dbReference type="PANTHER" id="PTHR11727:SF17">
    <property type="entry name" value="DIMETHYLADENOSINE TRANSFERASE 1, MITOCHONDRIAL"/>
    <property type="match status" value="1"/>
</dbReference>
<dbReference type="GO" id="GO:0034246">
    <property type="term" value="F:mitochondrial transcription factor activity"/>
    <property type="evidence" value="ECO:0007669"/>
    <property type="project" value="TreeGrafter"/>
</dbReference>
<keyword evidence="3 7" id="KW-0808">Transferase</keyword>
<dbReference type="Gene3D" id="1.10.8.100">
    <property type="entry name" value="Ribosomal RNA adenine dimethylase-like, domain 2"/>
    <property type="match status" value="1"/>
</dbReference>
<reference evidence="10" key="1">
    <citation type="submission" date="2011-10" db="EMBL/GenBank/DDBJ databases">
        <authorList>
            <person name="Genoscope - CEA"/>
        </authorList>
    </citation>
    <scope>NUCLEOTIDE SEQUENCE</scope>
</reference>
<gene>
    <name evidence="10" type="primary">Piso0_001117</name>
    <name evidence="9" type="ORF">GNLVRS01_PISO0C11266g</name>
    <name evidence="10" type="ORF">GNLVRS01_PISO0D11333g</name>
</gene>
<dbReference type="InParanoid" id="G8YQZ5"/>
<proteinExistence type="inferred from homology"/>
<dbReference type="InterPro" id="IPR023165">
    <property type="entry name" value="rRNA_Ade_diMease-like_C"/>
</dbReference>
<comment type="subcellular location">
    <subcellularLocation>
        <location evidence="1">Mitochondrion</location>
    </subcellularLocation>
</comment>
<dbReference type="eggNOG" id="ENOG502QY7G">
    <property type="taxonomic scope" value="Eukaryota"/>
</dbReference>
<dbReference type="STRING" id="559304.G8YQZ5"/>
<keyword evidence="8" id="KW-0698">rRNA processing</keyword>
<dbReference type="OMA" id="WDYVTKH"/>
<dbReference type="GO" id="GO:0034245">
    <property type="term" value="C:mitochondrial DNA-directed RNA polymerase complex"/>
    <property type="evidence" value="ECO:0007669"/>
    <property type="project" value="TreeGrafter"/>
</dbReference>
<dbReference type="AlphaFoldDB" id="G8YQZ5"/>
<feature type="binding site" evidence="7">
    <location>
        <position position="28"/>
    </location>
    <ligand>
        <name>S-adenosyl-L-methionine</name>
        <dbReference type="ChEBI" id="CHEBI:59789"/>
    </ligand>
</feature>
<evidence type="ECO:0000313" key="9">
    <source>
        <dbReference type="EMBL" id="CCE78494.1"/>
    </source>
</evidence>
<accession>G8YQZ5</accession>
<dbReference type="Gene3D" id="3.40.50.150">
    <property type="entry name" value="Vaccinia Virus protein VP39"/>
    <property type="match status" value="1"/>
</dbReference>
<dbReference type="FunCoup" id="G8YQZ5">
    <property type="interactions" value="40"/>
</dbReference>
<dbReference type="Proteomes" id="UP000005222">
    <property type="component" value="Chromosome C"/>
</dbReference>
<comment type="function">
    <text evidence="6">Mitochondrial transcription factor that confers selective promoter recognition on the core subunit of the yeast mitochondrial RNA polymerase. Interacts with DNA in a non-specific manner.</text>
</comment>
<evidence type="ECO:0000256" key="7">
    <source>
        <dbReference type="PROSITE-ProRule" id="PRU01026"/>
    </source>
</evidence>
<keyword evidence="4 7" id="KW-0949">S-adenosyl-L-methionine</keyword>
<dbReference type="SUPFAM" id="SSF53335">
    <property type="entry name" value="S-adenosyl-L-methionine-dependent methyltransferases"/>
    <property type="match status" value="1"/>
</dbReference>
<dbReference type="GO" id="GO:0006391">
    <property type="term" value="P:transcription initiation at mitochondrial promoter"/>
    <property type="evidence" value="ECO:0007669"/>
    <property type="project" value="TreeGrafter"/>
</dbReference>
<dbReference type="HOGENOM" id="CLU_034228_0_0_1"/>
<evidence type="ECO:0000313" key="10">
    <source>
        <dbReference type="EMBL" id="CCE79080.1"/>
    </source>
</evidence>